<evidence type="ECO:0000313" key="13">
    <source>
        <dbReference type="EMBL" id="GAA2512578.1"/>
    </source>
</evidence>
<dbReference type="PROSITE" id="PS00870">
    <property type="entry name" value="CLPAB_1"/>
    <property type="match status" value="1"/>
</dbReference>
<comment type="caution">
    <text evidence="13">The sequence shown here is derived from an EMBL/GenBank/DDBJ whole genome shotgun (WGS) entry which is preliminary data.</text>
</comment>
<accession>A0ABP6A8R3</accession>
<dbReference type="InterPro" id="IPR041546">
    <property type="entry name" value="ClpA/ClpB_AAA_lid"/>
</dbReference>
<dbReference type="Pfam" id="PF00004">
    <property type="entry name" value="AAA"/>
    <property type="match status" value="1"/>
</dbReference>
<evidence type="ECO:0000256" key="6">
    <source>
        <dbReference type="ARBA" id="ARBA00023054"/>
    </source>
</evidence>
<evidence type="ECO:0000256" key="9">
    <source>
        <dbReference type="PROSITE-ProRule" id="PRU01251"/>
    </source>
</evidence>
<gene>
    <name evidence="11 13" type="primary">clpB</name>
    <name evidence="13" type="ORF">GCM10010201_04940</name>
</gene>
<dbReference type="PANTHER" id="PTHR11638">
    <property type="entry name" value="ATP-DEPENDENT CLP PROTEASE"/>
    <property type="match status" value="1"/>
</dbReference>
<dbReference type="EMBL" id="BAAARY010000001">
    <property type="protein sequence ID" value="GAA2512578.1"/>
    <property type="molecule type" value="Genomic_DNA"/>
</dbReference>
<comment type="function">
    <text evidence="11">Part of a stress-induced multi-chaperone system, it is involved in the recovery of the cell from heat-induced damage, in cooperation with DnaK, DnaJ and GrpE.</text>
</comment>
<evidence type="ECO:0000259" key="12">
    <source>
        <dbReference type="PROSITE" id="PS51903"/>
    </source>
</evidence>
<evidence type="ECO:0000256" key="1">
    <source>
        <dbReference type="ARBA" id="ARBA00008675"/>
    </source>
</evidence>
<sequence length="869" mass="94091">MNAERFTTKSREVITTAAASAKQRGHATVEPWHLLLALLDTGGSTATALLRSVGANAADVRRAAVKALDGLPSAQGASVGEPTLAREFVNALGAAEEVARPLGDEYVSTEHLLAGLAKSPGAVGQALGAAGATDQQLIAAFPTVRGGDRKITTPDPEQTYQALEKYGVDLTAGARQGKMDPVIGRDSEIRRVIQVLSRRTKNNPVLIGEPGVGKTAIVEGLAQRIVAGDVPESLRDKRLVSLDLGAMVAGAQYRGQFEERLKSVLEEIKGSNGQVITFLDELHTVVGAGRGEGSMDAGNMLKPMLARGELRMVGATTLDEYREHIEKDPALERRFQPVLVGEPTVEDTIGILRGLKERYEAHHGVRITDAALVAAAALSDRYIADRFLPDKAIDLVDEAGSRRRMEIDSRPEEIDELQRGVDRLKMEELALAKEHDPASVDRLAKLRRDLADRQEELAALTARWESERAGLNRVGELKKELDDLRGQADRARLAGDLARASELVYGRIPELEREIADAAAHAVELEPMVKEEVGADDIAGVVASWTGIPAGRLLEAETAKLLRMEELLTSRVIGQATAVHAVADAVRRARAGVADPDRPTGSFLFLGPTGVGKTELAKALAEFLFDDDRAMVRIDMSEYGEKHSVARLVGAPPGYVGYEEGGQLTEAVRRRPYSVILLDEVEKAHQDVFDILLQVLDDGRLTDGQGRTVDFRNTILILTSNLGSAALTDPTMTDEQRREAVLAVVRGHFKPEFLNRLDDVVVFAALTGADLRAIVDIQIDALRRRLGQRRLDLEVADAARSWLAEHGFDPVYGARPLRRLVQTAIGDRLARALLAGEIRDGDTVRVDLADSKDGLTVFPGRPQPESPVG</sequence>
<keyword evidence="14" id="KW-1185">Reference proteome</keyword>
<dbReference type="Gene3D" id="1.10.8.60">
    <property type="match status" value="1"/>
</dbReference>
<dbReference type="Gene3D" id="3.40.50.300">
    <property type="entry name" value="P-loop containing nucleotide triphosphate hydrolases"/>
    <property type="match status" value="3"/>
</dbReference>
<dbReference type="Pfam" id="PF02861">
    <property type="entry name" value="Clp_N"/>
    <property type="match status" value="1"/>
</dbReference>
<evidence type="ECO:0000256" key="3">
    <source>
        <dbReference type="ARBA" id="ARBA00022741"/>
    </source>
</evidence>
<keyword evidence="5 11" id="KW-0346">Stress response</keyword>
<dbReference type="InterPro" id="IPR001270">
    <property type="entry name" value="ClpA/B"/>
</dbReference>
<dbReference type="InterPro" id="IPR019489">
    <property type="entry name" value="Clp_ATPase_C"/>
</dbReference>
<organism evidence="13 14">
    <name type="scientific">Pilimelia columellifera subsp. columellifera</name>
    <dbReference type="NCBI Taxonomy" id="706583"/>
    <lineage>
        <taxon>Bacteria</taxon>
        <taxon>Bacillati</taxon>
        <taxon>Actinomycetota</taxon>
        <taxon>Actinomycetes</taxon>
        <taxon>Micromonosporales</taxon>
        <taxon>Micromonosporaceae</taxon>
        <taxon>Pilimelia</taxon>
    </lineage>
</organism>
<feature type="domain" description="Clp R" evidence="12">
    <location>
        <begin position="3"/>
        <end position="147"/>
    </location>
</feature>
<dbReference type="Pfam" id="PF10431">
    <property type="entry name" value="ClpB_D2-small"/>
    <property type="match status" value="1"/>
</dbReference>
<evidence type="ECO:0000256" key="2">
    <source>
        <dbReference type="ARBA" id="ARBA00022737"/>
    </source>
</evidence>
<dbReference type="InterPro" id="IPR017730">
    <property type="entry name" value="Chaperonin_ClpB"/>
</dbReference>
<comment type="subunit">
    <text evidence="8">Homohexamer. The oligomerization is ATP-dependent.</text>
</comment>
<keyword evidence="11" id="KW-0963">Cytoplasm</keyword>
<dbReference type="CDD" id="cd19499">
    <property type="entry name" value="RecA-like_ClpB_Hsp104-like"/>
    <property type="match status" value="1"/>
</dbReference>
<name>A0ABP6A8R3_9ACTN</name>
<evidence type="ECO:0000256" key="4">
    <source>
        <dbReference type="ARBA" id="ARBA00022840"/>
    </source>
</evidence>
<evidence type="ECO:0000256" key="5">
    <source>
        <dbReference type="ARBA" id="ARBA00023016"/>
    </source>
</evidence>
<comment type="subcellular location">
    <subcellularLocation>
        <location evidence="11">Cytoplasm</location>
    </subcellularLocation>
</comment>
<comment type="similarity">
    <text evidence="1 10">Belongs to the ClpA/ClpB family.</text>
</comment>
<keyword evidence="7 10" id="KW-0143">Chaperone</keyword>
<protein>
    <recommendedName>
        <fullName evidence="11">Chaperone protein ClpB</fullName>
    </recommendedName>
</protein>
<dbReference type="InterPro" id="IPR003959">
    <property type="entry name" value="ATPase_AAA_core"/>
</dbReference>
<reference evidence="14" key="1">
    <citation type="journal article" date="2019" name="Int. J. Syst. Evol. Microbiol.">
        <title>The Global Catalogue of Microorganisms (GCM) 10K type strain sequencing project: providing services to taxonomists for standard genome sequencing and annotation.</title>
        <authorList>
            <consortium name="The Broad Institute Genomics Platform"/>
            <consortium name="The Broad Institute Genome Sequencing Center for Infectious Disease"/>
            <person name="Wu L."/>
            <person name="Ma J."/>
        </authorList>
    </citation>
    <scope>NUCLEOTIDE SEQUENCE [LARGE SCALE GENOMIC DNA]</scope>
    <source>
        <strain evidence="14">JCM 3367</strain>
    </source>
</reference>
<dbReference type="InterPro" id="IPR004176">
    <property type="entry name" value="Clp_R_N"/>
</dbReference>
<dbReference type="InterPro" id="IPR050130">
    <property type="entry name" value="ClpA_ClpB"/>
</dbReference>
<evidence type="ECO:0000256" key="10">
    <source>
        <dbReference type="RuleBase" id="RU004432"/>
    </source>
</evidence>
<dbReference type="SMART" id="SM00382">
    <property type="entry name" value="AAA"/>
    <property type="match status" value="2"/>
</dbReference>
<dbReference type="RefSeq" id="WP_344167414.1">
    <property type="nucleotide sequence ID" value="NZ_BAAARY010000001.1"/>
</dbReference>
<dbReference type="InterPro" id="IPR028299">
    <property type="entry name" value="ClpA/B_CS2"/>
</dbReference>
<comment type="subunit">
    <text evidence="11">Homohexamer; The oligomerization is ATP-dependent.</text>
</comment>
<dbReference type="PANTHER" id="PTHR11638:SF18">
    <property type="entry name" value="HEAT SHOCK PROTEIN 104"/>
    <property type="match status" value="1"/>
</dbReference>
<dbReference type="Proteomes" id="UP001499978">
    <property type="component" value="Unassembled WGS sequence"/>
</dbReference>
<evidence type="ECO:0000256" key="7">
    <source>
        <dbReference type="ARBA" id="ARBA00023186"/>
    </source>
</evidence>
<dbReference type="InterPro" id="IPR027417">
    <property type="entry name" value="P-loop_NTPase"/>
</dbReference>
<dbReference type="Pfam" id="PF17871">
    <property type="entry name" value="AAA_lid_9"/>
    <property type="match status" value="1"/>
</dbReference>
<feature type="coiled-coil region" evidence="11">
    <location>
        <begin position="414"/>
        <end position="494"/>
    </location>
</feature>
<dbReference type="Pfam" id="PF07724">
    <property type="entry name" value="AAA_2"/>
    <property type="match status" value="1"/>
</dbReference>
<dbReference type="PROSITE" id="PS51903">
    <property type="entry name" value="CLP_R"/>
    <property type="match status" value="1"/>
</dbReference>
<dbReference type="SMART" id="SM01086">
    <property type="entry name" value="ClpB_D2-small"/>
    <property type="match status" value="1"/>
</dbReference>
<evidence type="ECO:0000313" key="14">
    <source>
        <dbReference type="Proteomes" id="UP001499978"/>
    </source>
</evidence>
<evidence type="ECO:0000256" key="11">
    <source>
        <dbReference type="RuleBase" id="RU362034"/>
    </source>
</evidence>
<dbReference type="PRINTS" id="PR00300">
    <property type="entry name" value="CLPPROTEASEA"/>
</dbReference>
<evidence type="ECO:0000256" key="8">
    <source>
        <dbReference type="ARBA" id="ARBA00026057"/>
    </source>
</evidence>
<dbReference type="InterPro" id="IPR003593">
    <property type="entry name" value="AAA+_ATPase"/>
</dbReference>
<keyword evidence="6 11" id="KW-0175">Coiled coil</keyword>
<proteinExistence type="inferred from homology"/>
<dbReference type="PROSITE" id="PS00871">
    <property type="entry name" value="CLPAB_2"/>
    <property type="match status" value="1"/>
</dbReference>
<keyword evidence="4 10" id="KW-0067">ATP-binding</keyword>
<dbReference type="CDD" id="cd00009">
    <property type="entry name" value="AAA"/>
    <property type="match status" value="1"/>
</dbReference>
<dbReference type="InterPro" id="IPR018368">
    <property type="entry name" value="ClpA/B_CS1"/>
</dbReference>
<dbReference type="Gene3D" id="1.10.1780.10">
    <property type="entry name" value="Clp, N-terminal domain"/>
    <property type="match status" value="1"/>
</dbReference>
<dbReference type="NCBIfam" id="TIGR03346">
    <property type="entry name" value="chaperone_ClpB"/>
    <property type="match status" value="1"/>
</dbReference>
<keyword evidence="3 10" id="KW-0547">Nucleotide-binding</keyword>
<dbReference type="SUPFAM" id="SSF52540">
    <property type="entry name" value="P-loop containing nucleoside triphosphate hydrolases"/>
    <property type="match status" value="2"/>
</dbReference>
<keyword evidence="2 9" id="KW-0677">Repeat</keyword>
<dbReference type="SUPFAM" id="SSF81923">
    <property type="entry name" value="Double Clp-N motif"/>
    <property type="match status" value="1"/>
</dbReference>
<dbReference type="InterPro" id="IPR036628">
    <property type="entry name" value="Clp_N_dom_sf"/>
</dbReference>